<evidence type="ECO:0000256" key="1">
    <source>
        <dbReference type="ARBA" id="ARBA00022617"/>
    </source>
</evidence>
<evidence type="ECO:0000256" key="4">
    <source>
        <dbReference type="PROSITE-ProRule" id="PRU00433"/>
    </source>
</evidence>
<dbReference type="InterPro" id="IPR011989">
    <property type="entry name" value="ARM-like"/>
</dbReference>
<dbReference type="Pfam" id="PF00034">
    <property type="entry name" value="Cytochrom_C"/>
    <property type="match status" value="1"/>
</dbReference>
<keyword evidence="2 4" id="KW-0479">Metal-binding</keyword>
<dbReference type="InterPro" id="IPR011041">
    <property type="entry name" value="Quinoprot_gluc/sorb_DH_b-prop"/>
</dbReference>
<dbReference type="InterPro" id="IPR013428">
    <property type="entry name" value="Membrane-bound_put_N"/>
</dbReference>
<dbReference type="AlphaFoldDB" id="A0AA49JDV3"/>
<dbReference type="GO" id="GO:0046872">
    <property type="term" value="F:metal ion binding"/>
    <property type="evidence" value="ECO:0007669"/>
    <property type="project" value="UniProtKB-KW"/>
</dbReference>
<dbReference type="PROSITE" id="PS51257">
    <property type="entry name" value="PROKAR_LIPOPROTEIN"/>
    <property type="match status" value="1"/>
</dbReference>
<dbReference type="GO" id="GO:0020037">
    <property type="term" value="F:heme binding"/>
    <property type="evidence" value="ECO:0007669"/>
    <property type="project" value="InterPro"/>
</dbReference>
<dbReference type="Gene3D" id="1.10.760.10">
    <property type="entry name" value="Cytochrome c-like domain"/>
    <property type="match status" value="1"/>
</dbReference>
<evidence type="ECO:0000313" key="6">
    <source>
        <dbReference type="EMBL" id="WKN37223.1"/>
    </source>
</evidence>
<evidence type="ECO:0000259" key="5">
    <source>
        <dbReference type="PROSITE" id="PS51007"/>
    </source>
</evidence>
<protein>
    <submittedName>
        <fullName evidence="6">HEAT repeat domain-containing protein</fullName>
    </submittedName>
</protein>
<dbReference type="Pfam" id="PF23500">
    <property type="entry name" value="DUF7133"/>
    <property type="match status" value="1"/>
</dbReference>
<dbReference type="Pfam" id="PF13646">
    <property type="entry name" value="HEAT_2"/>
    <property type="match status" value="1"/>
</dbReference>
<evidence type="ECO:0000256" key="3">
    <source>
        <dbReference type="ARBA" id="ARBA00023004"/>
    </source>
</evidence>
<keyword evidence="3 4" id="KW-0408">Iron</keyword>
<dbReference type="NCBIfam" id="TIGR02603">
    <property type="entry name" value="CxxCH_TIGR02603"/>
    <property type="match status" value="1"/>
</dbReference>
<organism evidence="6">
    <name type="scientific">Roseihalotalea indica</name>
    <dbReference type="NCBI Taxonomy" id="2867963"/>
    <lineage>
        <taxon>Bacteria</taxon>
        <taxon>Pseudomonadati</taxon>
        <taxon>Bacteroidota</taxon>
        <taxon>Cytophagia</taxon>
        <taxon>Cytophagales</taxon>
        <taxon>Catalimonadaceae</taxon>
        <taxon>Roseihalotalea</taxon>
    </lineage>
</organism>
<dbReference type="GO" id="GO:0009055">
    <property type="term" value="F:electron transfer activity"/>
    <property type="evidence" value="ECO:0007669"/>
    <property type="project" value="InterPro"/>
</dbReference>
<evidence type="ECO:0000256" key="2">
    <source>
        <dbReference type="ARBA" id="ARBA00022723"/>
    </source>
</evidence>
<name>A0AA49JDV3_9BACT</name>
<accession>A0AA49JDV3</accession>
<dbReference type="NCBIfam" id="TIGR02604">
    <property type="entry name" value="Piru_Ver_Nterm"/>
    <property type="match status" value="1"/>
</dbReference>
<dbReference type="InterPro" id="IPR055557">
    <property type="entry name" value="DUF7133"/>
</dbReference>
<keyword evidence="1 4" id="KW-0349">Heme</keyword>
<dbReference type="InterPro" id="IPR016024">
    <property type="entry name" value="ARM-type_fold"/>
</dbReference>
<gene>
    <name evidence="6" type="ORF">K4G66_00685</name>
</gene>
<dbReference type="EMBL" id="CP120682">
    <property type="protein sequence ID" value="WKN37223.1"/>
    <property type="molecule type" value="Genomic_DNA"/>
</dbReference>
<dbReference type="Gene3D" id="2.120.10.30">
    <property type="entry name" value="TolB, C-terminal domain"/>
    <property type="match status" value="1"/>
</dbReference>
<dbReference type="SUPFAM" id="SSF46626">
    <property type="entry name" value="Cytochrome c"/>
    <property type="match status" value="1"/>
</dbReference>
<dbReference type="PROSITE" id="PS51007">
    <property type="entry name" value="CYTC"/>
    <property type="match status" value="1"/>
</dbReference>
<dbReference type="InterPro" id="IPR011042">
    <property type="entry name" value="6-blade_b-propeller_TolB-like"/>
</dbReference>
<dbReference type="SUPFAM" id="SSF48371">
    <property type="entry name" value="ARM repeat"/>
    <property type="match status" value="1"/>
</dbReference>
<reference evidence="6" key="1">
    <citation type="journal article" date="2023" name="Comput. Struct. Biotechnol. J.">
        <title>Discovery of a novel marine Bacteroidetes with a rich repertoire of carbohydrate-active enzymes.</title>
        <authorList>
            <person name="Chen B."/>
            <person name="Liu G."/>
            <person name="Chen Q."/>
            <person name="Wang H."/>
            <person name="Liu L."/>
            <person name="Tang K."/>
        </authorList>
    </citation>
    <scope>NUCLEOTIDE SEQUENCE</scope>
    <source>
        <strain evidence="6">TK19036</strain>
    </source>
</reference>
<dbReference type="InterPro" id="IPR009056">
    <property type="entry name" value="Cyt_c-like_dom"/>
</dbReference>
<dbReference type="PANTHER" id="PTHR33546:SF1">
    <property type="entry name" value="LARGE, MULTIFUNCTIONAL SECRETED PROTEIN"/>
    <property type="match status" value="1"/>
</dbReference>
<dbReference type="SUPFAM" id="SSF50952">
    <property type="entry name" value="Soluble quinoprotein glucose dehydrogenase"/>
    <property type="match status" value="1"/>
</dbReference>
<dbReference type="InterPro" id="IPR013427">
    <property type="entry name" value="Haem-bd_dom_put"/>
</dbReference>
<reference evidence="6" key="2">
    <citation type="journal article" date="2024" name="Antonie Van Leeuwenhoek">
        <title>Roseihalotalea indica gen. nov., sp. nov., a halophilic Bacteroidetes from mesopelagic Southwest Indian Ocean with higher carbohydrate metabolic potential.</title>
        <authorList>
            <person name="Chen B."/>
            <person name="Zhang M."/>
            <person name="Lin D."/>
            <person name="Ye J."/>
            <person name="Tang K."/>
        </authorList>
    </citation>
    <scope>NUCLEOTIDE SEQUENCE</scope>
    <source>
        <strain evidence="6">TK19036</strain>
    </source>
</reference>
<dbReference type="PANTHER" id="PTHR33546">
    <property type="entry name" value="LARGE, MULTIFUNCTIONAL SECRETED PROTEIN-RELATED"/>
    <property type="match status" value="1"/>
</dbReference>
<proteinExistence type="predicted"/>
<sequence length="1033" mass="114767">MTLRRPFFRMILAACLVTACQSGRVSEKAEASYSGDKFQEHIRTTEARTPEEERQGFKLPEGFEIQLFASEPDIGKPLNIAFDDQGRLWVTQSHEYPFPAEPGEGADKLSVLEDTDGDGKADTFIHYEDTLNIPIGVLPLANETFAYSIPNMYRFTDTNGDAQADRSEAVLGEFGHTDTHGMVNNLIRGYDGWIYTCHGFTNTSTIAGTDGDSITMTSGNTFRFLPNGSRVEQNTFGQVNPFGLAFDEWGYMYSTDCHTSPIYQLIRGADYPHFGKKEIGIGFAPDTKPHGEESTALSGLVYYAATQFPEEYQKNFYIGDVVTCRIHRNSFKFEGSTPIAQAEEDLVKSEDPWFRPVDIKLGPDGALYVADFYNSIIGHYEVPLDHPKRDKVRGRIWRITYTGNNDQTEAMPNLAAASTDELIATLEDDNIFVRMTAADELVDRIGADAVSPLTALLEDSKTQERSYTLALWGLQRLDALNESMIQKAAKHTSPVIRTHAMRILREMDDSAQTYYPLITEALGDDDLHVQRAAVEAITKYPSMETVEHLLSQKAKIPDYDTHYQYTVRLALRNLLRDESMMQQVVAQEWDERQTEALADVMTGVENTDAGRFLYAYLQDHEAHQDQLASQLQHATRFVPSSQVNAVIQLARQKTEKNLDQGFAGFQAVQEGLVQRGMDSPRAMTPWGSQLAEQLFDQYLPAGRSEATADTVEMSEEIAQKLTLAVTLAGNYRLSALSPAMKTALQHASANENVKVAAAKALLQIAPEENAALVQQLLADDAEDSSLKRKLISMLGEMSAPVTIKVLTGAENLPPDLQREVAMALAGSAEAREVLFQKVQQGDIFARALVDPKVKERLLLNISDKQLQTFESITANVPAVNEERNELIKTRLASFTEADSLAQSGVMVFNQNCKTCHRVNNDGGMIGPQLTGIGNWGAESLATKILDPNRNISEAFRTYTIKTKDGKVMTGLFRREEGAAMVFANMTGEEFSVPKNNIAEQKASQYTLMPDHFGEVLSQDDFNALLSYLLSMQS</sequence>
<dbReference type="Gene3D" id="1.25.10.10">
    <property type="entry name" value="Leucine-rich Repeat Variant"/>
    <property type="match status" value="1"/>
</dbReference>
<dbReference type="InterPro" id="IPR036909">
    <property type="entry name" value="Cyt_c-like_dom_sf"/>
</dbReference>
<feature type="domain" description="Cytochrome c" evidence="5">
    <location>
        <begin position="899"/>
        <end position="1032"/>
    </location>
</feature>